<evidence type="ECO:0000313" key="13">
    <source>
        <dbReference type="Proteomes" id="UP001249851"/>
    </source>
</evidence>
<dbReference type="GO" id="GO:0005829">
    <property type="term" value="C:cytosol"/>
    <property type="evidence" value="ECO:0007669"/>
    <property type="project" value="UniProtKB-SubCell"/>
</dbReference>
<evidence type="ECO:0000256" key="11">
    <source>
        <dbReference type="SAM" id="MobiDB-lite"/>
    </source>
</evidence>
<keyword evidence="8" id="KW-0539">Nucleus</keyword>
<dbReference type="Pfam" id="PF14839">
    <property type="entry name" value="DOR"/>
    <property type="match status" value="1"/>
</dbReference>
<comment type="subcellular location">
    <subcellularLocation>
        <location evidence="2">Cytoplasm</location>
        <location evidence="2">Cytosol</location>
    </subcellularLocation>
    <subcellularLocation>
        <location evidence="1">Cytoplasmic vesicle</location>
        <location evidence="1">Autophagosome</location>
    </subcellularLocation>
    <subcellularLocation>
        <location evidence="10">Nucleus</location>
        <location evidence="10">Nuclear body</location>
    </subcellularLocation>
</comment>
<keyword evidence="7" id="KW-0804">Transcription</keyword>
<comment type="caution">
    <text evidence="12">The sequence shown here is derived from an EMBL/GenBank/DDBJ whole genome shotgun (WGS) entry which is preliminary data.</text>
</comment>
<evidence type="ECO:0000256" key="2">
    <source>
        <dbReference type="ARBA" id="ARBA00004514"/>
    </source>
</evidence>
<evidence type="ECO:0000256" key="1">
    <source>
        <dbReference type="ARBA" id="ARBA00004419"/>
    </source>
</evidence>
<feature type="region of interest" description="Disordered" evidence="11">
    <location>
        <begin position="150"/>
        <end position="204"/>
    </location>
</feature>
<evidence type="ECO:0000256" key="7">
    <source>
        <dbReference type="ARBA" id="ARBA00023163"/>
    </source>
</evidence>
<keyword evidence="3" id="KW-0963">Cytoplasm</keyword>
<feature type="compositionally biased region" description="Basic and acidic residues" evidence="11">
    <location>
        <begin position="122"/>
        <end position="132"/>
    </location>
</feature>
<feature type="compositionally biased region" description="Low complexity" evidence="11">
    <location>
        <begin position="107"/>
        <end position="121"/>
    </location>
</feature>
<protein>
    <submittedName>
        <fullName evidence="12">Tumor protein p53-inducible nuclear protein 1</fullName>
    </submittedName>
</protein>
<keyword evidence="13" id="KW-1185">Reference proteome</keyword>
<keyword evidence="4" id="KW-0072">Autophagy</keyword>
<dbReference type="EMBL" id="JARQWQ010000117">
    <property type="protein sequence ID" value="KAK2549971.1"/>
    <property type="molecule type" value="Genomic_DNA"/>
</dbReference>
<keyword evidence="6" id="KW-0010">Activator</keyword>
<gene>
    <name evidence="12" type="ORF">P5673_029422</name>
</gene>
<evidence type="ECO:0000256" key="9">
    <source>
        <dbReference type="ARBA" id="ARBA00023329"/>
    </source>
</evidence>
<evidence type="ECO:0000256" key="5">
    <source>
        <dbReference type="ARBA" id="ARBA00023015"/>
    </source>
</evidence>
<dbReference type="GO" id="GO:0005776">
    <property type="term" value="C:autophagosome"/>
    <property type="evidence" value="ECO:0007669"/>
    <property type="project" value="UniProtKB-SubCell"/>
</dbReference>
<evidence type="ECO:0000256" key="6">
    <source>
        <dbReference type="ARBA" id="ARBA00023159"/>
    </source>
</evidence>
<evidence type="ECO:0000313" key="12">
    <source>
        <dbReference type="EMBL" id="KAK2549971.1"/>
    </source>
</evidence>
<reference evidence="12" key="2">
    <citation type="journal article" date="2023" name="Science">
        <title>Genomic signatures of disease resistance in endangered staghorn corals.</title>
        <authorList>
            <person name="Vollmer S.V."/>
            <person name="Selwyn J.D."/>
            <person name="Despard B.A."/>
            <person name="Roesel C.L."/>
        </authorList>
    </citation>
    <scope>NUCLEOTIDE SEQUENCE</scope>
    <source>
        <strain evidence="12">K2</strain>
    </source>
</reference>
<dbReference type="GO" id="GO:0045893">
    <property type="term" value="P:positive regulation of DNA-templated transcription"/>
    <property type="evidence" value="ECO:0007669"/>
    <property type="project" value="TreeGrafter"/>
</dbReference>
<dbReference type="GO" id="GO:0016604">
    <property type="term" value="C:nuclear body"/>
    <property type="evidence" value="ECO:0007669"/>
    <property type="project" value="UniProtKB-SubCell"/>
</dbReference>
<dbReference type="PANTHER" id="PTHR31671">
    <property type="entry name" value="DIABETES AND OBESITY REGULATED, ISOFORM G"/>
    <property type="match status" value="1"/>
</dbReference>
<dbReference type="GO" id="GO:0000045">
    <property type="term" value="P:autophagosome assembly"/>
    <property type="evidence" value="ECO:0007669"/>
    <property type="project" value="TreeGrafter"/>
</dbReference>
<evidence type="ECO:0000256" key="4">
    <source>
        <dbReference type="ARBA" id="ARBA00023006"/>
    </source>
</evidence>
<dbReference type="AlphaFoldDB" id="A0AAD9PVT1"/>
<evidence type="ECO:0000256" key="10">
    <source>
        <dbReference type="ARBA" id="ARBA00034306"/>
    </source>
</evidence>
<name>A0AAD9PVT1_ACRCE</name>
<reference evidence="12" key="1">
    <citation type="journal article" date="2023" name="G3 (Bethesda)">
        <title>Whole genome assembly and annotation of the endangered Caribbean coral Acropora cervicornis.</title>
        <authorList>
            <person name="Selwyn J.D."/>
            <person name="Vollmer S.V."/>
        </authorList>
    </citation>
    <scope>NUCLEOTIDE SEQUENCE</scope>
    <source>
        <strain evidence="12">K2</strain>
    </source>
</reference>
<evidence type="ECO:0000256" key="3">
    <source>
        <dbReference type="ARBA" id="ARBA00022490"/>
    </source>
</evidence>
<accession>A0AAD9PVT1</accession>
<feature type="region of interest" description="Disordered" evidence="11">
    <location>
        <begin position="98"/>
        <end position="135"/>
    </location>
</feature>
<keyword evidence="5" id="KW-0805">Transcription regulation</keyword>
<evidence type="ECO:0000256" key="8">
    <source>
        <dbReference type="ARBA" id="ARBA00023242"/>
    </source>
</evidence>
<dbReference type="GO" id="GO:0031410">
    <property type="term" value="C:cytoplasmic vesicle"/>
    <property type="evidence" value="ECO:0007669"/>
    <property type="project" value="UniProtKB-KW"/>
</dbReference>
<feature type="compositionally biased region" description="Basic residues" evidence="11">
    <location>
        <begin position="181"/>
        <end position="204"/>
    </location>
</feature>
<sequence>MWTAISSYIWGESDEQTVPGSVVDIQGDDDWILVELRESKLAADKEKEVSKLKVQVQMEESWYVTPPPCFEASGSGLSPEILESSPMEDLLIEHPSMSVYGPGVRQSSPSVSSSSRNSSTPRSEEVTKVEKRQPRRTVQFQAKLDLIEKRQQTEPPLEGGIRPNKKGLKKQNMVHFQNNTKSKRNKKRNRMLGKHVGMHGKRGC</sequence>
<organism evidence="12 13">
    <name type="scientific">Acropora cervicornis</name>
    <name type="common">Staghorn coral</name>
    <dbReference type="NCBI Taxonomy" id="6130"/>
    <lineage>
        <taxon>Eukaryota</taxon>
        <taxon>Metazoa</taxon>
        <taxon>Cnidaria</taxon>
        <taxon>Anthozoa</taxon>
        <taxon>Hexacorallia</taxon>
        <taxon>Scleractinia</taxon>
        <taxon>Astrocoeniina</taxon>
        <taxon>Acroporidae</taxon>
        <taxon>Acropora</taxon>
    </lineage>
</organism>
<proteinExistence type="predicted"/>
<dbReference type="PANTHER" id="PTHR31671:SF3">
    <property type="entry name" value="DIABETES AND OBESITY REGULATED, ISOFORM G"/>
    <property type="match status" value="1"/>
</dbReference>
<dbReference type="Proteomes" id="UP001249851">
    <property type="component" value="Unassembled WGS sequence"/>
</dbReference>
<dbReference type="InterPro" id="IPR029431">
    <property type="entry name" value="TP53INP"/>
</dbReference>
<keyword evidence="9" id="KW-0968">Cytoplasmic vesicle</keyword>